<feature type="transmembrane region" description="Helical" evidence="1">
    <location>
        <begin position="20"/>
        <end position="40"/>
    </location>
</feature>
<evidence type="ECO:0000313" key="2">
    <source>
        <dbReference type="EMBL" id="MOY42248.1"/>
    </source>
</evidence>
<accession>A0A4D5RYA9</accession>
<proteinExistence type="predicted"/>
<evidence type="ECO:0000256" key="1">
    <source>
        <dbReference type="SAM" id="Phobius"/>
    </source>
</evidence>
<feature type="transmembrane region" description="Helical" evidence="1">
    <location>
        <begin position="125"/>
        <end position="145"/>
    </location>
</feature>
<name>A0A4D5RYA9_IXOSC</name>
<keyword evidence="1" id="KW-0472">Membrane</keyword>
<protein>
    <submittedName>
        <fullName evidence="2">Uncharacterized protein</fullName>
    </submittedName>
</protein>
<dbReference type="EMBL" id="GHJT01008277">
    <property type="protein sequence ID" value="MOY42248.1"/>
    <property type="molecule type" value="Transcribed_RNA"/>
</dbReference>
<keyword evidence="1" id="KW-0812">Transmembrane</keyword>
<feature type="transmembrane region" description="Helical" evidence="1">
    <location>
        <begin position="151"/>
        <end position="174"/>
    </location>
</feature>
<organism evidence="2">
    <name type="scientific">Ixodes scapularis</name>
    <name type="common">Black-legged tick</name>
    <name type="synonym">Deer tick</name>
    <dbReference type="NCBI Taxonomy" id="6945"/>
    <lineage>
        <taxon>Eukaryota</taxon>
        <taxon>Metazoa</taxon>
        <taxon>Ecdysozoa</taxon>
        <taxon>Arthropoda</taxon>
        <taxon>Chelicerata</taxon>
        <taxon>Arachnida</taxon>
        <taxon>Acari</taxon>
        <taxon>Parasitiformes</taxon>
        <taxon>Ixodida</taxon>
        <taxon>Ixodoidea</taxon>
        <taxon>Ixodidae</taxon>
        <taxon>Ixodinae</taxon>
        <taxon>Ixodes</taxon>
    </lineage>
</organism>
<sequence length="175" mass="19626">MGPFPLPFNQLCVVDGFQSMLAHMLWLAALSIASGVCLSVKICWTPTNLESCPLLLLLCVVIHHTGISPSVEANPFFVQDRYIYIYIVKKIKSPGILFIPLLIARSASASYICLRRRSFVTKSRVVKGSFMVNFTLCYTCTKIFFPLFRFWISAVCVANLSVWSVFLQTCVSLVV</sequence>
<keyword evidence="1" id="KW-1133">Transmembrane helix</keyword>
<feature type="transmembrane region" description="Helical" evidence="1">
    <location>
        <begin position="52"/>
        <end position="71"/>
    </location>
</feature>
<feature type="transmembrane region" description="Helical" evidence="1">
    <location>
        <begin position="83"/>
        <end position="104"/>
    </location>
</feature>
<reference evidence="2" key="1">
    <citation type="submission" date="2019-04" db="EMBL/GenBank/DDBJ databases">
        <title>An insight into the mialome of Ixodes scapularis.</title>
        <authorList>
            <person name="Ribeiro J.M."/>
            <person name="Mather T.N."/>
            <person name="Karim S."/>
        </authorList>
    </citation>
    <scope>NUCLEOTIDE SEQUENCE</scope>
</reference>
<dbReference type="AlphaFoldDB" id="A0A4D5RYA9"/>